<comment type="subcellular location">
    <subcellularLocation>
        <location evidence="8">Cytoplasm</location>
    </subcellularLocation>
</comment>
<evidence type="ECO:0000256" key="10">
    <source>
        <dbReference type="RuleBase" id="RU004320"/>
    </source>
</evidence>
<protein>
    <recommendedName>
        <fullName evidence="7 8">Peptidyl-tRNA hydrolase</fullName>
        <shortName evidence="8">Pth</shortName>
        <ecNumber evidence="1 8">3.1.1.29</ecNumber>
    </recommendedName>
</protein>
<reference evidence="12" key="1">
    <citation type="submission" date="2019-07" db="EMBL/GenBank/DDBJ databases">
        <title>Complete genome sequences of three Mycoplasma sp. 1220 strains.</title>
        <authorList>
            <person name="Grozner D."/>
            <person name="Forro B."/>
            <person name="Kovacs A.B."/>
            <person name="Marton S."/>
            <person name="Banyai K."/>
            <person name="Kreizinger Z."/>
            <person name="Sulyok K.M."/>
            <person name="Gyuranecz M."/>
        </authorList>
    </citation>
    <scope>NUCLEOTIDE SEQUENCE [LARGE SCALE GENOMIC DNA]</scope>
    <source>
        <strain evidence="12">MYCAV93</strain>
    </source>
</reference>
<dbReference type="NCBIfam" id="TIGR00447">
    <property type="entry name" value="pth"/>
    <property type="match status" value="1"/>
</dbReference>
<evidence type="ECO:0000256" key="6">
    <source>
        <dbReference type="ARBA" id="ARBA00048707"/>
    </source>
</evidence>
<feature type="binding site" evidence="8">
    <location>
        <position position="60"/>
    </location>
    <ligand>
        <name>tRNA</name>
        <dbReference type="ChEBI" id="CHEBI:17843"/>
    </ligand>
</feature>
<dbReference type="GO" id="GO:0004045">
    <property type="term" value="F:peptidyl-tRNA hydrolase activity"/>
    <property type="evidence" value="ECO:0007669"/>
    <property type="project" value="UniProtKB-UniRule"/>
</dbReference>
<sequence>MRLIVGLGNPGKEYELTRHNAGFMVIDKICEKLNVSLNKSRANGEFVKVDDLIIAKPLTYMNNSGDFVANLCSFFKISWDDVLVIHDEKDFKVGQASIKIGGSDAGHNGIKNITQRLGNPNYKRIRIGIGQNPNKELKDHVLGRFSSEELLFLEPVLNLAADAAISFAFNDITTVMNSFNGKLKKRLDEQSKTT</sequence>
<feature type="site" description="Stabilizes the basic form of H active site to accept a proton" evidence="8">
    <location>
        <position position="87"/>
    </location>
</feature>
<dbReference type="RefSeq" id="WP_146309036.1">
    <property type="nucleotide sequence ID" value="NZ_CP041663.1"/>
</dbReference>
<dbReference type="PANTHER" id="PTHR17224:SF1">
    <property type="entry name" value="PEPTIDYL-TRNA HYDROLASE"/>
    <property type="match status" value="1"/>
</dbReference>
<dbReference type="PROSITE" id="PS01195">
    <property type="entry name" value="PEPT_TRNA_HYDROL_1"/>
    <property type="match status" value="1"/>
</dbReference>
<evidence type="ECO:0000313" key="12">
    <source>
        <dbReference type="Proteomes" id="UP000317512"/>
    </source>
</evidence>
<dbReference type="Pfam" id="PF01195">
    <property type="entry name" value="Pept_tRNA_hydro"/>
    <property type="match status" value="1"/>
</dbReference>
<evidence type="ECO:0000256" key="2">
    <source>
        <dbReference type="ARBA" id="ARBA00022555"/>
    </source>
</evidence>
<dbReference type="GO" id="GO:0000049">
    <property type="term" value="F:tRNA binding"/>
    <property type="evidence" value="ECO:0007669"/>
    <property type="project" value="UniProtKB-UniRule"/>
</dbReference>
<evidence type="ECO:0000256" key="3">
    <source>
        <dbReference type="ARBA" id="ARBA00022801"/>
    </source>
</evidence>
<comment type="catalytic activity">
    <reaction evidence="6 8 9">
        <text>an N-acyl-L-alpha-aminoacyl-tRNA + H2O = an N-acyl-L-amino acid + a tRNA + H(+)</text>
        <dbReference type="Rhea" id="RHEA:54448"/>
        <dbReference type="Rhea" id="RHEA-COMP:10123"/>
        <dbReference type="Rhea" id="RHEA-COMP:13883"/>
        <dbReference type="ChEBI" id="CHEBI:15377"/>
        <dbReference type="ChEBI" id="CHEBI:15378"/>
        <dbReference type="ChEBI" id="CHEBI:59874"/>
        <dbReference type="ChEBI" id="CHEBI:78442"/>
        <dbReference type="ChEBI" id="CHEBI:138191"/>
        <dbReference type="EC" id="3.1.1.29"/>
    </reaction>
</comment>
<dbReference type="CDD" id="cd00462">
    <property type="entry name" value="PTH"/>
    <property type="match status" value="1"/>
</dbReference>
<evidence type="ECO:0000256" key="4">
    <source>
        <dbReference type="ARBA" id="ARBA00022884"/>
    </source>
</evidence>
<evidence type="ECO:0000256" key="7">
    <source>
        <dbReference type="ARBA" id="ARBA00050038"/>
    </source>
</evidence>
<organism evidence="11 12">
    <name type="scientific">Mycoplasma anserisalpingitidis</name>
    <dbReference type="NCBI Taxonomy" id="519450"/>
    <lineage>
        <taxon>Bacteria</taxon>
        <taxon>Bacillati</taxon>
        <taxon>Mycoplasmatota</taxon>
        <taxon>Mollicutes</taxon>
        <taxon>Mycoplasmataceae</taxon>
        <taxon>Mycoplasma</taxon>
    </lineage>
</organism>
<dbReference type="PROSITE" id="PS01196">
    <property type="entry name" value="PEPT_TRNA_HYDROL_2"/>
    <property type="match status" value="1"/>
</dbReference>
<proteinExistence type="inferred from homology"/>
<keyword evidence="4 8" id="KW-0694">RNA-binding</keyword>
<comment type="similarity">
    <text evidence="5 8 10">Belongs to the PTH family.</text>
</comment>
<dbReference type="FunFam" id="3.40.50.1470:FF:000001">
    <property type="entry name" value="Peptidyl-tRNA hydrolase"/>
    <property type="match status" value="1"/>
</dbReference>
<dbReference type="Proteomes" id="UP000317512">
    <property type="component" value="Chromosome"/>
</dbReference>
<dbReference type="SUPFAM" id="SSF53178">
    <property type="entry name" value="Peptidyl-tRNA hydrolase-like"/>
    <property type="match status" value="1"/>
</dbReference>
<feature type="binding site" evidence="8">
    <location>
        <position position="108"/>
    </location>
    <ligand>
        <name>tRNA</name>
        <dbReference type="ChEBI" id="CHEBI:17843"/>
    </ligand>
</feature>
<keyword evidence="2 8" id="KW-0820">tRNA-binding</keyword>
<feature type="site" description="Discriminates between blocked and unblocked aminoacyl-tRNA" evidence="8">
    <location>
        <position position="9"/>
    </location>
</feature>
<evidence type="ECO:0000256" key="5">
    <source>
        <dbReference type="ARBA" id="ARBA00038063"/>
    </source>
</evidence>
<comment type="function">
    <text evidence="8">Catalyzes the release of premature peptidyl moieties from peptidyl-tRNA molecules trapped in stalled 50S ribosomal subunits, and thus maintains levels of free tRNAs and 50S ribosomes.</text>
</comment>
<accession>A0A5B8JHL4</accession>
<evidence type="ECO:0000256" key="8">
    <source>
        <dbReference type="HAMAP-Rule" id="MF_00083"/>
    </source>
</evidence>
<dbReference type="GO" id="GO:0005737">
    <property type="term" value="C:cytoplasm"/>
    <property type="evidence" value="ECO:0007669"/>
    <property type="project" value="UniProtKB-SubCell"/>
</dbReference>
<comment type="function">
    <text evidence="8">Hydrolyzes ribosome-free peptidyl-tRNAs (with 1 or more amino acids incorporated), which drop off the ribosome during protein synthesis, or as a result of ribosome stalling.</text>
</comment>
<name>A0A5B8JHL4_9MOLU</name>
<evidence type="ECO:0000256" key="9">
    <source>
        <dbReference type="RuleBase" id="RU000673"/>
    </source>
</evidence>
<dbReference type="InterPro" id="IPR036416">
    <property type="entry name" value="Pept_tRNA_hydro_sf"/>
</dbReference>
<keyword evidence="3 8" id="KW-0378">Hydrolase</keyword>
<gene>
    <name evidence="8" type="primary">pth</name>
    <name evidence="11" type="ORF">FOY43_02885</name>
</gene>
<keyword evidence="8" id="KW-0963">Cytoplasm</keyword>
<comment type="subunit">
    <text evidence="8">Monomer.</text>
</comment>
<feature type="binding site" evidence="8">
    <location>
        <position position="14"/>
    </location>
    <ligand>
        <name>tRNA</name>
        <dbReference type="ChEBI" id="CHEBI:17843"/>
    </ligand>
</feature>
<evidence type="ECO:0000313" key="11">
    <source>
        <dbReference type="EMBL" id="QDY88583.1"/>
    </source>
</evidence>
<evidence type="ECO:0000256" key="1">
    <source>
        <dbReference type="ARBA" id="ARBA00013260"/>
    </source>
</evidence>
<dbReference type="Gene3D" id="3.40.50.1470">
    <property type="entry name" value="Peptidyl-tRNA hydrolase"/>
    <property type="match status" value="1"/>
</dbReference>
<feature type="active site" description="Proton acceptor" evidence="8">
    <location>
        <position position="19"/>
    </location>
</feature>
<feature type="binding site" evidence="8">
    <location>
        <position position="62"/>
    </location>
    <ligand>
        <name>tRNA</name>
        <dbReference type="ChEBI" id="CHEBI:17843"/>
    </ligand>
</feature>
<dbReference type="PANTHER" id="PTHR17224">
    <property type="entry name" value="PEPTIDYL-TRNA HYDROLASE"/>
    <property type="match status" value="1"/>
</dbReference>
<dbReference type="AlphaFoldDB" id="A0A5B8JHL4"/>
<dbReference type="OrthoDB" id="9800507at2"/>
<dbReference type="EC" id="3.1.1.29" evidence="1 8"/>
<dbReference type="InterPro" id="IPR001328">
    <property type="entry name" value="Pept_tRNA_hydro"/>
</dbReference>
<dbReference type="GO" id="GO:0072344">
    <property type="term" value="P:rescue of stalled ribosome"/>
    <property type="evidence" value="ECO:0007669"/>
    <property type="project" value="UniProtKB-UniRule"/>
</dbReference>
<dbReference type="EMBL" id="CP041663">
    <property type="protein sequence ID" value="QDY88583.1"/>
    <property type="molecule type" value="Genomic_DNA"/>
</dbReference>
<dbReference type="InterPro" id="IPR018171">
    <property type="entry name" value="Pept_tRNA_hydro_CS"/>
</dbReference>
<dbReference type="HAMAP" id="MF_00083">
    <property type="entry name" value="Pept_tRNA_hydro_bact"/>
    <property type="match status" value="1"/>
</dbReference>
<dbReference type="GO" id="GO:0006515">
    <property type="term" value="P:protein quality control for misfolded or incompletely synthesized proteins"/>
    <property type="evidence" value="ECO:0007669"/>
    <property type="project" value="UniProtKB-UniRule"/>
</dbReference>